<evidence type="ECO:0000256" key="7">
    <source>
        <dbReference type="ARBA" id="ARBA00022475"/>
    </source>
</evidence>
<comment type="pathway">
    <text evidence="3 19">Cofactor biosynthesis; adenosylcobalamin biosynthesis; adenosylcobalamin from cob(II)yrinate a,c-diamide: step 7/7.</text>
</comment>
<evidence type="ECO:0000256" key="11">
    <source>
        <dbReference type="ARBA" id="ARBA00022842"/>
    </source>
</evidence>
<evidence type="ECO:0000256" key="1">
    <source>
        <dbReference type="ARBA" id="ARBA00001946"/>
    </source>
</evidence>
<organism evidence="20 21">
    <name type="scientific">Petrachloros mirabilis ULC683</name>
    <dbReference type="NCBI Taxonomy" id="2781853"/>
    <lineage>
        <taxon>Bacteria</taxon>
        <taxon>Bacillati</taxon>
        <taxon>Cyanobacteriota</taxon>
        <taxon>Cyanophyceae</taxon>
        <taxon>Synechococcales</taxon>
        <taxon>Petrachlorosaceae</taxon>
        <taxon>Petrachloros</taxon>
        <taxon>Petrachloros mirabilis</taxon>
    </lineage>
</organism>
<dbReference type="NCBIfam" id="TIGR00317">
    <property type="entry name" value="cobS"/>
    <property type="match status" value="1"/>
</dbReference>
<keyword evidence="12 19" id="KW-1133">Transmembrane helix</keyword>
<dbReference type="RefSeq" id="WP_161825012.1">
    <property type="nucleotide sequence ID" value="NZ_WVIC01000014.1"/>
</dbReference>
<dbReference type="InterPro" id="IPR003805">
    <property type="entry name" value="CobS"/>
</dbReference>
<keyword evidence="8 19" id="KW-0169">Cobalamin biosynthesis</keyword>
<feature type="transmembrane region" description="Helical" evidence="19">
    <location>
        <begin position="44"/>
        <end position="64"/>
    </location>
</feature>
<comment type="function">
    <text evidence="14 19">Joins adenosylcobinamide-GDP and alpha-ribazole to generate adenosylcobalamin (Ado-cobalamin). Also synthesizes adenosylcobalamin 5'-phosphate from adenosylcobinamide-GDP and alpha-ribazole 5'-phosphate.</text>
</comment>
<comment type="catalytic activity">
    <reaction evidence="18 19">
        <text>alpha-ribazole 5'-phosphate + adenosylcob(III)inamide-GDP = adenosylcob(III)alamin 5'-phosphate + GMP + H(+)</text>
        <dbReference type="Rhea" id="RHEA:23560"/>
        <dbReference type="ChEBI" id="CHEBI:15378"/>
        <dbReference type="ChEBI" id="CHEBI:57918"/>
        <dbReference type="ChEBI" id="CHEBI:58115"/>
        <dbReference type="ChEBI" id="CHEBI:60487"/>
        <dbReference type="ChEBI" id="CHEBI:60493"/>
        <dbReference type="EC" id="2.7.8.26"/>
    </reaction>
</comment>
<gene>
    <name evidence="19" type="primary">cobS</name>
    <name evidence="20" type="ORF">GS597_08415</name>
</gene>
<evidence type="ECO:0000256" key="9">
    <source>
        <dbReference type="ARBA" id="ARBA00022679"/>
    </source>
</evidence>
<dbReference type="HAMAP" id="MF_00719">
    <property type="entry name" value="CobS"/>
    <property type="match status" value="1"/>
</dbReference>
<dbReference type="GO" id="GO:0005886">
    <property type="term" value="C:plasma membrane"/>
    <property type="evidence" value="ECO:0007669"/>
    <property type="project" value="UniProtKB-SubCell"/>
</dbReference>
<comment type="similarity">
    <text evidence="4 19">Belongs to the CobS family.</text>
</comment>
<sequence length="260" mass="28096">MPSLLSTLTQILRQWGGAIAFYTCIPLPRTWSLDLDRIARWAPWVGLGLGGLLVGMDAIAATLGMPPLTRSALLVALWLGLTGGLHLDGAMDTADGLAVWDPQKRLTVMADSRTGAFGVMAGVLVLLLKTCALTELTDFRTLALLSAMTWGRWGQILAIACYPYLKSQGKGASHKTTQQFPWDFLPGLLALVLLSTISLIGPLWSPYNWKTAIAVILGCSLISWGTGAWFNRQLQGMTGDPYGAVVEWTEAFILCGFTLL</sequence>
<keyword evidence="13 19" id="KW-0472">Membrane</keyword>
<protein>
    <recommendedName>
        <fullName evidence="6 19">Adenosylcobinamide-GDP ribazoletransferase</fullName>
        <ecNumber evidence="5 19">2.7.8.26</ecNumber>
    </recommendedName>
    <alternativeName>
        <fullName evidence="16 19">Cobalamin synthase</fullName>
    </alternativeName>
    <alternativeName>
        <fullName evidence="15 19">Cobalamin-5'-phosphate synthase</fullName>
    </alternativeName>
</protein>
<feature type="transmembrane region" description="Helical" evidence="19">
    <location>
        <begin position="142"/>
        <end position="165"/>
    </location>
</feature>
<evidence type="ECO:0000256" key="13">
    <source>
        <dbReference type="ARBA" id="ARBA00023136"/>
    </source>
</evidence>
<evidence type="ECO:0000256" key="3">
    <source>
        <dbReference type="ARBA" id="ARBA00004663"/>
    </source>
</evidence>
<reference evidence="20" key="1">
    <citation type="submission" date="2019-12" db="EMBL/GenBank/DDBJ databases">
        <title>High-Quality draft genome sequences of three cyanobacteria isolated from the limestone walls of the Old Cathedral of Coimbra.</title>
        <authorList>
            <person name="Tiago I."/>
            <person name="Soares F."/>
            <person name="Portugal A."/>
        </authorList>
    </citation>
    <scope>NUCLEOTIDE SEQUENCE [LARGE SCALE GENOMIC DNA]</scope>
    <source>
        <strain evidence="20">C</strain>
    </source>
</reference>
<comment type="catalytic activity">
    <reaction evidence="17 19">
        <text>alpha-ribazole + adenosylcob(III)inamide-GDP = adenosylcob(III)alamin + GMP + H(+)</text>
        <dbReference type="Rhea" id="RHEA:16049"/>
        <dbReference type="ChEBI" id="CHEBI:10329"/>
        <dbReference type="ChEBI" id="CHEBI:15378"/>
        <dbReference type="ChEBI" id="CHEBI:18408"/>
        <dbReference type="ChEBI" id="CHEBI:58115"/>
        <dbReference type="ChEBI" id="CHEBI:60487"/>
        <dbReference type="EC" id="2.7.8.26"/>
    </reaction>
</comment>
<comment type="caution">
    <text evidence="20">The sequence shown here is derived from an EMBL/GenBank/DDBJ whole genome shotgun (WGS) entry which is preliminary data.</text>
</comment>
<evidence type="ECO:0000256" key="14">
    <source>
        <dbReference type="ARBA" id="ARBA00025228"/>
    </source>
</evidence>
<keyword evidence="11 19" id="KW-0460">Magnesium</keyword>
<keyword evidence="10 19" id="KW-0812">Transmembrane</keyword>
<dbReference type="EMBL" id="WVIC01000014">
    <property type="protein sequence ID" value="NCJ06531.1"/>
    <property type="molecule type" value="Genomic_DNA"/>
</dbReference>
<evidence type="ECO:0000256" key="18">
    <source>
        <dbReference type="ARBA" id="ARBA00049504"/>
    </source>
</evidence>
<dbReference type="GO" id="GO:0051073">
    <property type="term" value="F:adenosylcobinamide-GDP ribazoletransferase activity"/>
    <property type="evidence" value="ECO:0007669"/>
    <property type="project" value="UniProtKB-UniRule"/>
</dbReference>
<feature type="transmembrane region" description="Helical" evidence="19">
    <location>
        <begin position="114"/>
        <end position="136"/>
    </location>
</feature>
<evidence type="ECO:0000256" key="17">
    <source>
        <dbReference type="ARBA" id="ARBA00048623"/>
    </source>
</evidence>
<evidence type="ECO:0000256" key="6">
    <source>
        <dbReference type="ARBA" id="ARBA00015850"/>
    </source>
</evidence>
<keyword evidence="9 19" id="KW-0808">Transferase</keyword>
<dbReference type="PANTHER" id="PTHR34148">
    <property type="entry name" value="ADENOSYLCOBINAMIDE-GDP RIBAZOLETRANSFERASE"/>
    <property type="match status" value="1"/>
</dbReference>
<evidence type="ECO:0000256" key="12">
    <source>
        <dbReference type="ARBA" id="ARBA00022989"/>
    </source>
</evidence>
<feature type="transmembrane region" description="Helical" evidence="19">
    <location>
        <begin position="211"/>
        <end position="230"/>
    </location>
</feature>
<evidence type="ECO:0000256" key="19">
    <source>
        <dbReference type="HAMAP-Rule" id="MF_00719"/>
    </source>
</evidence>
<accession>A0A8K2A756</accession>
<evidence type="ECO:0000256" key="5">
    <source>
        <dbReference type="ARBA" id="ARBA00013200"/>
    </source>
</evidence>
<keyword evidence="21" id="KW-1185">Reference proteome</keyword>
<dbReference type="AlphaFoldDB" id="A0A8K2A756"/>
<dbReference type="GO" id="GO:0008818">
    <property type="term" value="F:cobalamin 5'-phosphate synthase activity"/>
    <property type="evidence" value="ECO:0007669"/>
    <property type="project" value="UniProtKB-UniRule"/>
</dbReference>
<dbReference type="GO" id="GO:0009236">
    <property type="term" value="P:cobalamin biosynthetic process"/>
    <property type="evidence" value="ECO:0007669"/>
    <property type="project" value="UniProtKB-UniRule"/>
</dbReference>
<feature type="transmembrane region" description="Helical" evidence="19">
    <location>
        <begin position="185"/>
        <end position="205"/>
    </location>
</feature>
<keyword evidence="7 19" id="KW-1003">Cell membrane</keyword>
<evidence type="ECO:0000256" key="10">
    <source>
        <dbReference type="ARBA" id="ARBA00022692"/>
    </source>
</evidence>
<dbReference type="EC" id="2.7.8.26" evidence="5 19"/>
<dbReference type="Proteomes" id="UP000607397">
    <property type="component" value="Unassembled WGS sequence"/>
</dbReference>
<evidence type="ECO:0000256" key="16">
    <source>
        <dbReference type="ARBA" id="ARBA00032853"/>
    </source>
</evidence>
<evidence type="ECO:0000256" key="15">
    <source>
        <dbReference type="ARBA" id="ARBA00032605"/>
    </source>
</evidence>
<evidence type="ECO:0000256" key="4">
    <source>
        <dbReference type="ARBA" id="ARBA00010561"/>
    </source>
</evidence>
<evidence type="ECO:0000256" key="2">
    <source>
        <dbReference type="ARBA" id="ARBA00004651"/>
    </source>
</evidence>
<dbReference type="UniPathway" id="UPA00148">
    <property type="reaction ID" value="UER00238"/>
</dbReference>
<dbReference type="Pfam" id="PF02654">
    <property type="entry name" value="CobS"/>
    <property type="match status" value="1"/>
</dbReference>
<evidence type="ECO:0000313" key="20">
    <source>
        <dbReference type="EMBL" id="NCJ06531.1"/>
    </source>
</evidence>
<comment type="subcellular location">
    <subcellularLocation>
        <location evidence="2 19">Cell membrane</location>
        <topology evidence="2 19">Multi-pass membrane protein</topology>
    </subcellularLocation>
</comment>
<dbReference type="PANTHER" id="PTHR34148:SF1">
    <property type="entry name" value="ADENOSYLCOBINAMIDE-GDP RIBAZOLETRANSFERASE"/>
    <property type="match status" value="1"/>
</dbReference>
<proteinExistence type="inferred from homology"/>
<comment type="cofactor">
    <cofactor evidence="1 19">
        <name>Mg(2+)</name>
        <dbReference type="ChEBI" id="CHEBI:18420"/>
    </cofactor>
</comment>
<evidence type="ECO:0000256" key="8">
    <source>
        <dbReference type="ARBA" id="ARBA00022573"/>
    </source>
</evidence>
<name>A0A8K2A756_9CYAN</name>
<evidence type="ECO:0000313" key="21">
    <source>
        <dbReference type="Proteomes" id="UP000607397"/>
    </source>
</evidence>